<dbReference type="Proteomes" id="UP000831684">
    <property type="component" value="Chromosome"/>
</dbReference>
<protein>
    <submittedName>
        <fullName evidence="2">Uncharacterized protein</fullName>
    </submittedName>
</protein>
<evidence type="ECO:0000313" key="2">
    <source>
        <dbReference type="EMBL" id="UOK70163.1"/>
    </source>
</evidence>
<evidence type="ECO:0000313" key="3">
    <source>
        <dbReference type="Proteomes" id="UP000831684"/>
    </source>
</evidence>
<proteinExistence type="predicted"/>
<accession>A0A9E7CUS5</accession>
<feature type="region of interest" description="Disordered" evidence="1">
    <location>
        <begin position="92"/>
        <end position="116"/>
    </location>
</feature>
<evidence type="ECO:0000256" key="1">
    <source>
        <dbReference type="SAM" id="MobiDB-lite"/>
    </source>
</evidence>
<gene>
    <name evidence="2" type="ORF">K9D25_15700</name>
</gene>
<sequence length="116" mass="12957">MTTRIIRSLFQALGLSNRGRFEEKANAEMQRLIDALQEHPDEKAKGTLTLTIEFVKLGDRMDMKPQVKAKLPEEKGFTSTPFWVVEGGLSVQHPSQSDMFGGPSEVGERRRAAEPA</sequence>
<feature type="compositionally biased region" description="Basic and acidic residues" evidence="1">
    <location>
        <begin position="106"/>
        <end position="116"/>
    </location>
</feature>
<organism evidence="2 3">
    <name type="scientific">Ancylobacter polymorphus</name>
    <dbReference type="NCBI Taxonomy" id="223390"/>
    <lineage>
        <taxon>Bacteria</taxon>
        <taxon>Pseudomonadati</taxon>
        <taxon>Pseudomonadota</taxon>
        <taxon>Alphaproteobacteria</taxon>
        <taxon>Hyphomicrobiales</taxon>
        <taxon>Xanthobacteraceae</taxon>
        <taxon>Ancylobacter</taxon>
    </lineage>
</organism>
<dbReference type="RefSeq" id="WP_244376567.1">
    <property type="nucleotide sequence ID" value="NZ_CP083239.1"/>
</dbReference>
<dbReference type="EMBL" id="CP083239">
    <property type="protein sequence ID" value="UOK70163.1"/>
    <property type="molecule type" value="Genomic_DNA"/>
</dbReference>
<name>A0A9E7CUS5_9HYPH</name>
<dbReference type="AlphaFoldDB" id="A0A9E7CUS5"/>
<dbReference type="KEGG" id="apol:K9D25_15700"/>
<reference evidence="2" key="1">
    <citation type="submission" date="2021-09" db="EMBL/GenBank/DDBJ databases">
        <title>Network and meta-omics reveal the key degrader and cooperation patterns in an efficient 1,4-dioxane-degrading microbial community.</title>
        <authorList>
            <person name="Dai C."/>
        </authorList>
    </citation>
    <scope>NUCLEOTIDE SEQUENCE</scope>
    <source>
        <strain evidence="2">ZM13</strain>
    </source>
</reference>